<evidence type="ECO:0000313" key="2">
    <source>
        <dbReference type="EMBL" id="KKL91441.1"/>
    </source>
</evidence>
<comment type="caution">
    <text evidence="2">The sequence shown here is derived from an EMBL/GenBank/DDBJ whole genome shotgun (WGS) entry which is preliminary data.</text>
</comment>
<feature type="region of interest" description="Disordered" evidence="1">
    <location>
        <begin position="41"/>
        <end position="76"/>
    </location>
</feature>
<dbReference type="EMBL" id="LAZR01019728">
    <property type="protein sequence ID" value="KKL91441.1"/>
    <property type="molecule type" value="Genomic_DNA"/>
</dbReference>
<accession>A0A0F9GLR6</accession>
<sequence>MNRRSFIQRCFGVAVGVCAAFALGKKPVVLANSTDKVKRWYPPQPQVTPLTEGMEPPPMPCWTSSHSGGTPQDSVFKVDKTPFETLRNYDEPPIGPVNNKKA</sequence>
<dbReference type="AlphaFoldDB" id="A0A0F9GLR6"/>
<name>A0A0F9GLR6_9ZZZZ</name>
<dbReference type="NCBIfam" id="TIGR01409">
    <property type="entry name" value="TAT_signal_seq"/>
    <property type="match status" value="1"/>
</dbReference>
<gene>
    <name evidence="2" type="ORF">LCGC14_1894620</name>
</gene>
<reference evidence="2" key="1">
    <citation type="journal article" date="2015" name="Nature">
        <title>Complex archaea that bridge the gap between prokaryotes and eukaryotes.</title>
        <authorList>
            <person name="Spang A."/>
            <person name="Saw J.H."/>
            <person name="Jorgensen S.L."/>
            <person name="Zaremba-Niedzwiedzka K."/>
            <person name="Martijn J."/>
            <person name="Lind A.E."/>
            <person name="van Eijk R."/>
            <person name="Schleper C."/>
            <person name="Guy L."/>
            <person name="Ettema T.J."/>
        </authorList>
    </citation>
    <scope>NUCLEOTIDE SEQUENCE</scope>
</reference>
<protein>
    <submittedName>
        <fullName evidence="2">Uncharacterized protein</fullName>
    </submittedName>
</protein>
<feature type="compositionally biased region" description="Polar residues" evidence="1">
    <location>
        <begin position="62"/>
        <end position="73"/>
    </location>
</feature>
<proteinExistence type="predicted"/>
<organism evidence="2">
    <name type="scientific">marine sediment metagenome</name>
    <dbReference type="NCBI Taxonomy" id="412755"/>
    <lineage>
        <taxon>unclassified sequences</taxon>
        <taxon>metagenomes</taxon>
        <taxon>ecological metagenomes</taxon>
    </lineage>
</organism>
<dbReference type="InterPro" id="IPR019546">
    <property type="entry name" value="TAT_signal_bac_arc"/>
</dbReference>
<evidence type="ECO:0000256" key="1">
    <source>
        <dbReference type="SAM" id="MobiDB-lite"/>
    </source>
</evidence>